<keyword evidence="1" id="KW-0812">Transmembrane</keyword>
<dbReference type="EMBL" id="LT854705">
    <property type="protein sequence ID" value="SMS14238.1"/>
    <property type="molecule type" value="Genomic_DNA"/>
</dbReference>
<evidence type="ECO:0000313" key="4">
    <source>
        <dbReference type="Proteomes" id="UP000195412"/>
    </source>
</evidence>
<evidence type="ECO:0000313" key="3">
    <source>
        <dbReference type="EMBL" id="SMS14238.1"/>
    </source>
</evidence>
<dbReference type="AlphaFoldDB" id="A0A1Y6JWB6"/>
<protein>
    <recommendedName>
        <fullName evidence="2">Zinc-ribbon domain-containing protein</fullName>
    </recommendedName>
</protein>
<evidence type="ECO:0000256" key="1">
    <source>
        <dbReference type="SAM" id="Phobius"/>
    </source>
</evidence>
<evidence type="ECO:0000259" key="2">
    <source>
        <dbReference type="Pfam" id="PF13240"/>
    </source>
</evidence>
<dbReference type="KEGG" id="lzy:LZ3411_1188"/>
<accession>A0A1Y6JWB6</accession>
<organism evidence="3 4">
    <name type="scientific">Levilactobacillus zymae</name>
    <dbReference type="NCBI Taxonomy" id="267363"/>
    <lineage>
        <taxon>Bacteria</taxon>
        <taxon>Bacillati</taxon>
        <taxon>Bacillota</taxon>
        <taxon>Bacilli</taxon>
        <taxon>Lactobacillales</taxon>
        <taxon>Lactobacillaceae</taxon>
        <taxon>Levilactobacillus</taxon>
    </lineage>
</organism>
<sequence>MTVKKQYCPNCGNEVQANDKFCEHCGAQLTAVSQPSATPQPAPTASATKAKHPLNRKTILSGAAAGIVVVAILIFLAIPKGLRGNYVYRDWDQNDHITLQLTFKGDTYTYRGQDKSLAEPQSSRSSVEKGHFKVNDRTVTLTSDQGKTSTAVLTKDKQRILYETVYFAKKK</sequence>
<proteinExistence type="predicted"/>
<name>A0A1Y6JWB6_9LACO</name>
<dbReference type="Pfam" id="PF13240">
    <property type="entry name" value="Zn_Ribbon_1"/>
    <property type="match status" value="1"/>
</dbReference>
<dbReference type="RefSeq" id="WP_087741968.1">
    <property type="nucleotide sequence ID" value="NZ_LT854705.1"/>
</dbReference>
<dbReference type="Proteomes" id="UP000195412">
    <property type="component" value="Chromosome I"/>
</dbReference>
<dbReference type="InterPro" id="IPR026870">
    <property type="entry name" value="Zinc_ribbon_dom"/>
</dbReference>
<keyword evidence="1" id="KW-0472">Membrane</keyword>
<feature type="transmembrane region" description="Helical" evidence="1">
    <location>
        <begin position="59"/>
        <end position="78"/>
    </location>
</feature>
<keyword evidence="1" id="KW-1133">Transmembrane helix</keyword>
<feature type="domain" description="Zinc-ribbon" evidence="2">
    <location>
        <begin position="7"/>
        <end position="29"/>
    </location>
</feature>
<gene>
    <name evidence="3" type="ORF">LZ3411_1188</name>
</gene>
<reference evidence="4" key="1">
    <citation type="submission" date="2017-05" db="EMBL/GenBank/DDBJ databases">
        <authorList>
            <person name="Papadimitriou K."/>
        </authorList>
    </citation>
    <scope>NUCLEOTIDE SEQUENCE [LARGE SCALE GENOMIC DNA]</scope>
    <source>
        <strain evidence="4">ACA-DC 3411</strain>
    </source>
</reference>